<dbReference type="InterPro" id="IPR005182">
    <property type="entry name" value="YdbS-like_PH"/>
</dbReference>
<dbReference type="Pfam" id="PF03703">
    <property type="entry name" value="bPH_2"/>
    <property type="match status" value="3"/>
</dbReference>
<name>A0A926NK97_9BACI</name>
<feature type="domain" description="YdbS-like PH" evidence="2">
    <location>
        <begin position="66"/>
        <end position="146"/>
    </location>
</feature>
<evidence type="ECO:0000256" key="1">
    <source>
        <dbReference type="SAM" id="Phobius"/>
    </source>
</evidence>
<keyword evidence="4" id="KW-1185">Reference proteome</keyword>
<feature type="transmembrane region" description="Helical" evidence="1">
    <location>
        <begin position="359"/>
        <end position="377"/>
    </location>
</feature>
<organism evidence="3 4">
    <name type="scientific">Metabacillus arenae</name>
    <dbReference type="NCBI Taxonomy" id="2771434"/>
    <lineage>
        <taxon>Bacteria</taxon>
        <taxon>Bacillati</taxon>
        <taxon>Bacillota</taxon>
        <taxon>Bacilli</taxon>
        <taxon>Bacillales</taxon>
        <taxon>Bacillaceae</taxon>
        <taxon>Metabacillus</taxon>
    </lineage>
</organism>
<dbReference type="Proteomes" id="UP000626844">
    <property type="component" value="Unassembled WGS sequence"/>
</dbReference>
<accession>A0A926NK97</accession>
<dbReference type="RefSeq" id="WP_191160065.1">
    <property type="nucleotide sequence ID" value="NZ_JACXAI010000026.1"/>
</dbReference>
<keyword evidence="1" id="KW-0472">Membrane</keyword>
<keyword evidence="1" id="KW-0812">Transmembrane</keyword>
<gene>
    <name evidence="3" type="ORF">IC621_18180</name>
</gene>
<dbReference type="PIRSF" id="PIRSF026631">
    <property type="entry name" value="UCP026631"/>
    <property type="match status" value="1"/>
</dbReference>
<sequence>MMSNQKRLHFASVLLNFFKQLKDFLIPMLIFFFVNMANDMKSYSFYSFIAFGVILLAFIVISIMKWMKFTYRIEEDEFRIEQGVIVTSKRYVPIERIQTINVSAGIIQQLFGLVKLQVETAGGAHEAEIVLGAIRKDEADKIREHINERKQLLKTVQTHEEDVQKEMINTEPDLTYKMTKKELIIAASTSSGIGVILSAGAALFSQVDDIIPYEKIFDQFASFISASVTVYAILVAVGLLLAWVLSIAGMMLKYASFTVIKKDEEIVISRGLLEKNQVTVPIKRIQAIKIKENPIRQMLGFVTVHLVSAGGGSKDKDVSTLLFPVVKKTKATDLIKQFLPEYTNQSTLNPLPKRALKRYLFRCVVPGILISIPFSIFLFPWGLFSLLLIPIGILLGYRGYKDAGWAIKEKQLQLTYRTFSKTTFLVHKRRVQSLEVKSSFFQKRSNLGTVKTSTISAFLGEHHQLVDLEREHAEEIYGWYSYEQKS</sequence>
<evidence type="ECO:0000313" key="3">
    <source>
        <dbReference type="EMBL" id="MBD1382153.1"/>
    </source>
</evidence>
<proteinExistence type="predicted"/>
<feature type="transmembrane region" description="Helical" evidence="1">
    <location>
        <begin position="21"/>
        <end position="37"/>
    </location>
</feature>
<evidence type="ECO:0000313" key="4">
    <source>
        <dbReference type="Proteomes" id="UP000626844"/>
    </source>
</evidence>
<feature type="transmembrane region" description="Helical" evidence="1">
    <location>
        <begin position="183"/>
        <end position="204"/>
    </location>
</feature>
<dbReference type="EMBL" id="JACXAI010000026">
    <property type="protein sequence ID" value="MBD1382153.1"/>
    <property type="molecule type" value="Genomic_DNA"/>
</dbReference>
<feature type="domain" description="YdbS-like PH" evidence="2">
    <location>
        <begin position="400"/>
        <end position="480"/>
    </location>
</feature>
<reference evidence="3" key="1">
    <citation type="submission" date="2020-09" db="EMBL/GenBank/DDBJ databases">
        <title>A novel bacterium of genus Bacillus, isolated from South China Sea.</title>
        <authorList>
            <person name="Huang H."/>
            <person name="Mo K."/>
            <person name="Hu Y."/>
        </authorList>
    </citation>
    <scope>NUCLEOTIDE SEQUENCE</scope>
    <source>
        <strain evidence="3">IB182487</strain>
    </source>
</reference>
<dbReference type="InterPro" id="IPR014529">
    <property type="entry name" value="UCP026631"/>
</dbReference>
<dbReference type="PANTHER" id="PTHR34473:SF2">
    <property type="entry name" value="UPF0699 TRANSMEMBRANE PROTEIN YDBT"/>
    <property type="match status" value="1"/>
</dbReference>
<comment type="caution">
    <text evidence="3">The sequence shown here is derived from an EMBL/GenBank/DDBJ whole genome shotgun (WGS) entry which is preliminary data.</text>
</comment>
<keyword evidence="1" id="KW-1133">Transmembrane helix</keyword>
<feature type="transmembrane region" description="Helical" evidence="1">
    <location>
        <begin position="224"/>
        <end position="252"/>
    </location>
</feature>
<protein>
    <submittedName>
        <fullName evidence="3">PH domain-containing protein</fullName>
    </submittedName>
</protein>
<evidence type="ECO:0000259" key="2">
    <source>
        <dbReference type="Pfam" id="PF03703"/>
    </source>
</evidence>
<dbReference type="AlphaFoldDB" id="A0A926NK97"/>
<feature type="transmembrane region" description="Helical" evidence="1">
    <location>
        <begin position="43"/>
        <end position="64"/>
    </location>
</feature>
<dbReference type="PANTHER" id="PTHR34473">
    <property type="entry name" value="UPF0699 TRANSMEMBRANE PROTEIN YDBS"/>
    <property type="match status" value="1"/>
</dbReference>
<feature type="domain" description="YdbS-like PH" evidence="2">
    <location>
        <begin position="257"/>
        <end position="334"/>
    </location>
</feature>